<keyword evidence="21" id="KW-1185">Reference proteome</keyword>
<keyword evidence="9" id="KW-0862">Zinc</keyword>
<evidence type="ECO:0000313" key="21">
    <source>
        <dbReference type="Proteomes" id="UP000886611"/>
    </source>
</evidence>
<dbReference type="GO" id="GO:0006915">
    <property type="term" value="P:apoptotic process"/>
    <property type="evidence" value="ECO:0007669"/>
    <property type="project" value="UniProtKB-KW"/>
</dbReference>
<dbReference type="InterPro" id="IPR052644">
    <property type="entry name" value="ZMAT3"/>
</dbReference>
<gene>
    <name evidence="20" type="primary">Zmat3</name>
    <name evidence="20" type="ORF">GTO96_0000834</name>
</gene>
<evidence type="ECO:0000256" key="17">
    <source>
        <dbReference type="SAM" id="MobiDB-lite"/>
    </source>
</evidence>
<evidence type="ECO:0000256" key="3">
    <source>
        <dbReference type="ARBA" id="ARBA00022604"/>
    </source>
</evidence>
<evidence type="ECO:0000256" key="14">
    <source>
        <dbReference type="ARBA" id="ARBA00054392"/>
    </source>
</evidence>
<dbReference type="SMART" id="SM00355">
    <property type="entry name" value="ZnF_C2H2"/>
    <property type="match status" value="3"/>
</dbReference>
<dbReference type="Pfam" id="PF12874">
    <property type="entry name" value="zf-met"/>
    <property type="match status" value="3"/>
</dbReference>
<dbReference type="GO" id="GO:0003723">
    <property type="term" value="F:RNA binding"/>
    <property type="evidence" value="ECO:0007669"/>
    <property type="project" value="UniProtKB-KW"/>
</dbReference>
<dbReference type="AlphaFoldDB" id="A0A8X7X547"/>
<comment type="subunit">
    <text evidence="15">Interacts with dsRNA.</text>
</comment>
<name>A0A8X7X547_POLSE</name>
<feature type="domain" description="U1-type" evidence="19">
    <location>
        <begin position="62"/>
        <end position="96"/>
    </location>
</feature>
<evidence type="ECO:0000256" key="8">
    <source>
        <dbReference type="ARBA" id="ARBA00022771"/>
    </source>
</evidence>
<evidence type="ECO:0000256" key="12">
    <source>
        <dbReference type="ARBA" id="ARBA00023010"/>
    </source>
</evidence>
<comment type="caution">
    <text evidence="20">The sequence shown here is derived from an EMBL/GenBank/DDBJ whole genome shotgun (WGS) entry which is preliminary data.</text>
</comment>
<evidence type="ECO:0000256" key="7">
    <source>
        <dbReference type="ARBA" id="ARBA00022763"/>
    </source>
</evidence>
<dbReference type="FunFam" id="3.30.160.60:FF:000285">
    <property type="entry name" value="Zinc finger matrin-type protein 3"/>
    <property type="match status" value="1"/>
</dbReference>
<keyword evidence="13" id="KW-0539">Nucleus</keyword>
<keyword evidence="8" id="KW-0863">Zinc-finger</keyword>
<reference evidence="20 21" key="1">
    <citation type="journal article" date="2021" name="Cell">
        <title>Tracing the genetic footprints of vertebrate landing in non-teleost ray-finned fishes.</title>
        <authorList>
            <person name="Bi X."/>
            <person name="Wang K."/>
            <person name="Yang L."/>
            <person name="Pan H."/>
            <person name="Jiang H."/>
            <person name="Wei Q."/>
            <person name="Fang M."/>
            <person name="Yu H."/>
            <person name="Zhu C."/>
            <person name="Cai Y."/>
            <person name="He Y."/>
            <person name="Gan X."/>
            <person name="Zeng H."/>
            <person name="Yu D."/>
            <person name="Zhu Y."/>
            <person name="Jiang H."/>
            <person name="Qiu Q."/>
            <person name="Yang H."/>
            <person name="Zhang Y.E."/>
            <person name="Wang W."/>
            <person name="Zhu M."/>
            <person name="He S."/>
            <person name="Zhang G."/>
        </authorList>
    </citation>
    <scope>NUCLEOTIDE SEQUENCE [LARGE SCALE GENOMIC DNA]</scope>
    <source>
        <strain evidence="20">Bchr_013</strain>
    </source>
</reference>
<dbReference type="SMART" id="SM00451">
    <property type="entry name" value="ZnF_U1"/>
    <property type="match status" value="3"/>
</dbReference>
<keyword evidence="3" id="KW-0341">Growth regulation</keyword>
<dbReference type="PANTHER" id="PTHR46786:SF1">
    <property type="entry name" value="ZINC FINGER MATRIN-TYPE PROTEIN 3"/>
    <property type="match status" value="1"/>
</dbReference>
<feature type="domain" description="C2H2-type" evidence="18">
    <location>
        <begin position="65"/>
        <end position="89"/>
    </location>
</feature>
<keyword evidence="5" id="KW-0479">Metal-binding</keyword>
<dbReference type="GO" id="GO:0008270">
    <property type="term" value="F:zinc ion binding"/>
    <property type="evidence" value="ECO:0007669"/>
    <property type="project" value="UniProtKB-KW"/>
</dbReference>
<feature type="non-terminal residue" evidence="20">
    <location>
        <position position="1"/>
    </location>
</feature>
<feature type="non-terminal residue" evidence="20">
    <location>
        <position position="293"/>
    </location>
</feature>
<dbReference type="InterPro" id="IPR013087">
    <property type="entry name" value="Znf_C2H2_type"/>
</dbReference>
<dbReference type="Gene3D" id="3.30.160.60">
    <property type="entry name" value="Classic Zinc Finger"/>
    <property type="match status" value="3"/>
</dbReference>
<evidence type="ECO:0000256" key="10">
    <source>
        <dbReference type="ARBA" id="ARBA00022884"/>
    </source>
</evidence>
<evidence type="ECO:0000259" key="18">
    <source>
        <dbReference type="SMART" id="SM00355"/>
    </source>
</evidence>
<proteinExistence type="predicted"/>
<keyword evidence="2" id="KW-0813">Transport</keyword>
<dbReference type="InterPro" id="IPR036236">
    <property type="entry name" value="Znf_C2H2_sf"/>
</dbReference>
<dbReference type="PANTHER" id="PTHR46786">
    <property type="entry name" value="ZINC FINGER MATRIN-TYPE PROTEIN 3"/>
    <property type="match status" value="1"/>
</dbReference>
<keyword evidence="4" id="KW-0053">Apoptosis</keyword>
<protein>
    <recommendedName>
        <fullName evidence="16">Zinc finger matrin-type protein 3</fullName>
    </recommendedName>
</protein>
<feature type="domain" description="C2H2-type" evidence="18">
    <location>
        <begin position="250"/>
        <end position="274"/>
    </location>
</feature>
<evidence type="ECO:0000256" key="1">
    <source>
        <dbReference type="ARBA" id="ARBA00004604"/>
    </source>
</evidence>
<feature type="domain" description="C2H2-type" evidence="18">
    <location>
        <begin position="151"/>
        <end position="175"/>
    </location>
</feature>
<feature type="domain" description="U1-type" evidence="19">
    <location>
        <begin position="247"/>
        <end position="281"/>
    </location>
</feature>
<dbReference type="FunFam" id="3.30.160.60:FF:000612">
    <property type="entry name" value="Zinc finger matrin-type protein 3"/>
    <property type="match status" value="1"/>
</dbReference>
<evidence type="ECO:0000256" key="11">
    <source>
        <dbReference type="ARBA" id="ARBA00022927"/>
    </source>
</evidence>
<evidence type="ECO:0000256" key="5">
    <source>
        <dbReference type="ARBA" id="ARBA00022723"/>
    </source>
</evidence>
<dbReference type="InterPro" id="IPR003604">
    <property type="entry name" value="Matrin/U1-like-C_Znf_C2H2"/>
</dbReference>
<dbReference type="GO" id="GO:0005730">
    <property type="term" value="C:nucleolus"/>
    <property type="evidence" value="ECO:0007669"/>
    <property type="project" value="UniProtKB-SubCell"/>
</dbReference>
<evidence type="ECO:0000256" key="2">
    <source>
        <dbReference type="ARBA" id="ARBA00022448"/>
    </source>
</evidence>
<comment type="function">
    <text evidence="14">Acts as a bona fide target gene of p53/TP53. May play a role in the TP53-dependent growth regulatory pathway. May contribute to TP53-mediated apoptosis by regulation of TP53 expression and translocation to the nucleus and nucleolus.</text>
</comment>
<evidence type="ECO:0000256" key="13">
    <source>
        <dbReference type="ARBA" id="ARBA00023242"/>
    </source>
</evidence>
<dbReference type="EMBL" id="JAATIS010004040">
    <property type="protein sequence ID" value="KAG2462075.1"/>
    <property type="molecule type" value="Genomic_DNA"/>
</dbReference>
<dbReference type="GO" id="GO:0006974">
    <property type="term" value="P:DNA damage response"/>
    <property type="evidence" value="ECO:0007669"/>
    <property type="project" value="UniProtKB-KW"/>
</dbReference>
<dbReference type="GO" id="GO:0015031">
    <property type="term" value="P:protein transport"/>
    <property type="evidence" value="ECO:0007669"/>
    <property type="project" value="UniProtKB-KW"/>
</dbReference>
<keyword evidence="7" id="KW-0227">DNA damage</keyword>
<evidence type="ECO:0000256" key="4">
    <source>
        <dbReference type="ARBA" id="ARBA00022703"/>
    </source>
</evidence>
<sequence>MSLREVTTPSLRLPLAMSLAVKSLQLPAQQGAPAACPRNSPPLQEEAPQSGGEQDLSIEELCKPLYCKLCNVTLNSAQQAQAHYQGKNHSKKLRNFYAGNQQCTAIRSPEGVEPQVLQVPSAPAGATTEATTSQSGFFKSGSRVILATEDDYCKLCDASFSSPAVAQAHYHGKNHAKRLRLAEAQQNNAFIDTSETNQRWTRKEGSELKVMKARRNMHVPQNIPGPYYNPRPRQRIPRDLAMCVTPSGQFYCSMCNSGASEETEFRLHLESKQHKSKVSEQRYRSEMENLGYA</sequence>
<comment type="subcellular location">
    <subcellularLocation>
        <location evidence="1">Nucleus</location>
        <location evidence="1">Nucleolus</location>
    </subcellularLocation>
</comment>
<evidence type="ECO:0000256" key="6">
    <source>
        <dbReference type="ARBA" id="ARBA00022737"/>
    </source>
</evidence>
<evidence type="ECO:0000256" key="15">
    <source>
        <dbReference type="ARBA" id="ARBA00066226"/>
    </source>
</evidence>
<keyword evidence="10" id="KW-0694">RNA-binding</keyword>
<evidence type="ECO:0000313" key="20">
    <source>
        <dbReference type="EMBL" id="KAG2462075.1"/>
    </source>
</evidence>
<organism evidence="20 21">
    <name type="scientific">Polypterus senegalus</name>
    <name type="common">Senegal bichir</name>
    <dbReference type="NCBI Taxonomy" id="55291"/>
    <lineage>
        <taxon>Eukaryota</taxon>
        <taxon>Metazoa</taxon>
        <taxon>Chordata</taxon>
        <taxon>Craniata</taxon>
        <taxon>Vertebrata</taxon>
        <taxon>Euteleostomi</taxon>
        <taxon>Actinopterygii</taxon>
        <taxon>Polypteriformes</taxon>
        <taxon>Polypteridae</taxon>
        <taxon>Polypterus</taxon>
    </lineage>
</organism>
<accession>A0A8X7X547</accession>
<dbReference type="Proteomes" id="UP000886611">
    <property type="component" value="Unassembled WGS sequence"/>
</dbReference>
<keyword evidence="6" id="KW-0677">Repeat</keyword>
<evidence type="ECO:0000256" key="16">
    <source>
        <dbReference type="ARBA" id="ARBA00067763"/>
    </source>
</evidence>
<feature type="region of interest" description="Disordered" evidence="17">
    <location>
        <begin position="273"/>
        <end position="293"/>
    </location>
</feature>
<evidence type="ECO:0000256" key="9">
    <source>
        <dbReference type="ARBA" id="ARBA00022833"/>
    </source>
</evidence>
<evidence type="ECO:0000259" key="19">
    <source>
        <dbReference type="SMART" id="SM00451"/>
    </source>
</evidence>
<feature type="region of interest" description="Disordered" evidence="17">
    <location>
        <begin position="31"/>
        <end position="54"/>
    </location>
</feature>
<dbReference type="SUPFAM" id="SSF57667">
    <property type="entry name" value="beta-beta-alpha zinc fingers"/>
    <property type="match status" value="3"/>
</dbReference>
<keyword evidence="11" id="KW-0653">Protein transport</keyword>
<feature type="compositionally biased region" description="Basic and acidic residues" evidence="17">
    <location>
        <begin position="273"/>
        <end position="287"/>
    </location>
</feature>
<keyword evidence="12" id="KW-0811">Translocation</keyword>
<feature type="domain" description="U1-type" evidence="19">
    <location>
        <begin position="148"/>
        <end position="182"/>
    </location>
</feature>